<dbReference type="OrthoDB" id="251770at2759"/>
<dbReference type="CDD" id="cd17731">
    <property type="entry name" value="BRCT_TopBP1_rpt2_like"/>
    <property type="match status" value="1"/>
</dbReference>
<dbReference type="GO" id="GO:0033314">
    <property type="term" value="P:mitotic DNA replication checkpoint signaling"/>
    <property type="evidence" value="ECO:0007669"/>
    <property type="project" value="TreeGrafter"/>
</dbReference>
<keyword evidence="1" id="KW-0677">Repeat</keyword>
<dbReference type="Proteomes" id="UP000838763">
    <property type="component" value="Unassembled WGS sequence"/>
</dbReference>
<dbReference type="SUPFAM" id="SSF52113">
    <property type="entry name" value="BRCT domain"/>
    <property type="match status" value="3"/>
</dbReference>
<dbReference type="GO" id="GO:0007095">
    <property type="term" value="P:mitotic G2 DNA damage checkpoint signaling"/>
    <property type="evidence" value="ECO:0007669"/>
    <property type="project" value="TreeGrafter"/>
</dbReference>
<feature type="region of interest" description="Disordered" evidence="2">
    <location>
        <begin position="615"/>
        <end position="660"/>
    </location>
</feature>
<sequence length="824" mass="87001">MEPEPAADVAAPFDSSKPLKGIILRKTASLGGVFTADLTVEVTHLLVGDYDTAKYRHAAKSLAHVKAMDAGWVEALADLWRADAPIDFAAVETEWQLSPLETGGAEGSVLEYDSEELRRRRKRLTVCLTGFLNLEERTALQEKITAHGADYSGELNRRCTHLIVSKPEGQKYLAARKWGLKVVALEWLTHTVERGMVLDEKYYDPLLPPKSAAAGPGRPGHVSRQEAEAARFLCGAGGRPAQEAAQDGEHEAELSEGNRLGDILGGSAKAPVAEVGTPSGSGDAATPPAERTAPEAPVPAPAAAPAAPQPNPDAGIFSTSCFYIRGFDDRRSGILDQTITALGGRVCRTLDEVRRARAPYRPWHRFLLIPQDSSAIPDDLRAAADASAPPDAMKSDDTNDNNNKNNNDDDDNDNDNDAPSSAGFSGIDLHHLDRAAQQLGARFDETFRRATSLLLCRDLARVRREKLRLALSHGIPVVAERWLWECVSRGEKLPLGPFMFPELNQTDPAAQPAATGDEKQNKQQPQPQQSSSSTAKPAAAAPAPRASRTVGGFEADAFDDDEDEDTRPTNIRSAPDKSFTTTASARYLTARTHIFDDRDDFSAAAAAAPTIALLGSGGSSGSDRGGPFTPTVSDKEAEQPKQPSSQETARAQEEARAQARAQQLLAFSSKLTSLVAPSAGAGIQAPSSAGALPAQPTSPTRDRRRRGILGRATSTSSASSVSLAAAVAGGVGGGGGGGTTGAGAASTHGLTRRESSGSKARSVSVVDDDQEDSLGLGDGHSLLTQVEYDDPGAAEARAKILGRVASEAAPPSTTVSRGRRVRSR</sequence>
<feature type="compositionally biased region" description="Low complexity" evidence="2">
    <location>
        <begin position="522"/>
        <end position="555"/>
    </location>
</feature>
<name>A0A9P1MF53_9PEZI</name>
<feature type="compositionally biased region" description="Low complexity" evidence="2">
    <location>
        <begin position="773"/>
        <end position="783"/>
    </location>
</feature>
<feature type="region of interest" description="Disordered" evidence="2">
    <location>
        <begin position="804"/>
        <end position="824"/>
    </location>
</feature>
<dbReference type="PROSITE" id="PS50172">
    <property type="entry name" value="BRCT"/>
    <property type="match status" value="3"/>
</dbReference>
<reference evidence="4" key="1">
    <citation type="submission" date="2022-11" db="EMBL/GenBank/DDBJ databases">
        <authorList>
            <person name="Scott C."/>
            <person name="Bruce N."/>
        </authorList>
    </citation>
    <scope>NUCLEOTIDE SEQUENCE</scope>
</reference>
<dbReference type="EMBL" id="CALLCH030000019">
    <property type="protein sequence ID" value="CAI4218982.1"/>
    <property type="molecule type" value="Genomic_DNA"/>
</dbReference>
<feature type="region of interest" description="Disordered" evidence="2">
    <location>
        <begin position="238"/>
        <end position="312"/>
    </location>
</feature>
<gene>
    <name evidence="4" type="ORF">PPNO1_LOCUS8554</name>
</gene>
<organism evidence="4 5">
    <name type="scientific">Parascedosporium putredinis</name>
    <dbReference type="NCBI Taxonomy" id="1442378"/>
    <lineage>
        <taxon>Eukaryota</taxon>
        <taxon>Fungi</taxon>
        <taxon>Dikarya</taxon>
        <taxon>Ascomycota</taxon>
        <taxon>Pezizomycotina</taxon>
        <taxon>Sordariomycetes</taxon>
        <taxon>Hypocreomycetidae</taxon>
        <taxon>Microascales</taxon>
        <taxon>Microascaceae</taxon>
        <taxon>Parascedosporium</taxon>
    </lineage>
</organism>
<feature type="compositionally biased region" description="Gly residues" evidence="2">
    <location>
        <begin position="729"/>
        <end position="741"/>
    </location>
</feature>
<evidence type="ECO:0000259" key="3">
    <source>
        <dbReference type="PROSITE" id="PS50172"/>
    </source>
</evidence>
<evidence type="ECO:0000313" key="5">
    <source>
        <dbReference type="Proteomes" id="UP000838763"/>
    </source>
</evidence>
<feature type="compositionally biased region" description="Acidic residues" evidence="2">
    <location>
        <begin position="556"/>
        <end position="565"/>
    </location>
</feature>
<dbReference type="PANTHER" id="PTHR13561">
    <property type="entry name" value="DNA REPLICATION REGULATOR DPB11-RELATED"/>
    <property type="match status" value="1"/>
</dbReference>
<evidence type="ECO:0000313" key="4">
    <source>
        <dbReference type="EMBL" id="CAI4218982.1"/>
    </source>
</evidence>
<accession>A0A9P1MF53</accession>
<evidence type="ECO:0000256" key="1">
    <source>
        <dbReference type="ARBA" id="ARBA00022737"/>
    </source>
</evidence>
<dbReference type="PANTHER" id="PTHR13561:SF20">
    <property type="entry name" value="DNA TOPOISOMERASE 2-BINDING PROTEIN 1"/>
    <property type="match status" value="1"/>
</dbReference>
<dbReference type="InterPro" id="IPR059215">
    <property type="entry name" value="BRCT2_TopBP1-like"/>
</dbReference>
<dbReference type="SMART" id="SM00292">
    <property type="entry name" value="BRCT"/>
    <property type="match status" value="3"/>
</dbReference>
<comment type="caution">
    <text evidence="4">The sequence shown here is derived from an EMBL/GenBank/DDBJ whole genome shotgun (WGS) entry which is preliminary data.</text>
</comment>
<keyword evidence="5" id="KW-1185">Reference proteome</keyword>
<dbReference type="InterPro" id="IPR036420">
    <property type="entry name" value="BRCT_dom_sf"/>
</dbReference>
<feature type="compositionally biased region" description="Low complexity" evidence="2">
    <location>
        <begin position="383"/>
        <end position="392"/>
    </location>
</feature>
<feature type="region of interest" description="Disordered" evidence="2">
    <location>
        <begin position="680"/>
        <end position="783"/>
    </location>
</feature>
<feature type="region of interest" description="Disordered" evidence="2">
    <location>
        <begin position="381"/>
        <end position="425"/>
    </location>
</feature>
<feature type="compositionally biased region" description="Low complexity" evidence="2">
    <location>
        <begin position="284"/>
        <end position="295"/>
    </location>
</feature>
<evidence type="ECO:0000256" key="2">
    <source>
        <dbReference type="SAM" id="MobiDB-lite"/>
    </source>
</evidence>
<dbReference type="AlphaFoldDB" id="A0A9P1MF53"/>
<feature type="domain" description="BRCT" evidence="3">
    <location>
        <begin position="116"/>
        <end position="205"/>
    </location>
</feature>
<feature type="domain" description="BRCT" evidence="3">
    <location>
        <begin position="30"/>
        <end position="73"/>
    </location>
</feature>
<feature type="domain" description="BRCT" evidence="3">
    <location>
        <begin position="419"/>
        <end position="500"/>
    </location>
</feature>
<feature type="region of interest" description="Disordered" evidence="2">
    <location>
        <begin position="498"/>
        <end position="578"/>
    </location>
</feature>
<protein>
    <recommendedName>
        <fullName evidence="3">BRCT domain-containing protein</fullName>
    </recommendedName>
</protein>
<proteinExistence type="predicted"/>
<feature type="compositionally biased region" description="Pro residues" evidence="2">
    <location>
        <begin position="296"/>
        <end position="311"/>
    </location>
</feature>
<feature type="compositionally biased region" description="Polar residues" evidence="2">
    <location>
        <begin position="568"/>
        <end position="578"/>
    </location>
</feature>
<dbReference type="Pfam" id="PF00533">
    <property type="entry name" value="BRCT"/>
    <property type="match status" value="1"/>
</dbReference>
<feature type="compositionally biased region" description="Gly residues" evidence="2">
    <location>
        <begin position="615"/>
        <end position="624"/>
    </location>
</feature>
<dbReference type="GO" id="GO:0006270">
    <property type="term" value="P:DNA replication initiation"/>
    <property type="evidence" value="ECO:0007669"/>
    <property type="project" value="TreeGrafter"/>
</dbReference>
<dbReference type="Pfam" id="PF12738">
    <property type="entry name" value="PTCB-BRCT"/>
    <property type="match status" value="1"/>
</dbReference>
<dbReference type="Gene3D" id="3.40.50.10190">
    <property type="entry name" value="BRCT domain"/>
    <property type="match status" value="4"/>
</dbReference>
<feature type="compositionally biased region" description="Low complexity" evidence="2">
    <location>
        <begin position="712"/>
        <end position="728"/>
    </location>
</feature>
<dbReference type="InterPro" id="IPR001357">
    <property type="entry name" value="BRCT_dom"/>
</dbReference>